<evidence type="ECO:0000313" key="3">
    <source>
        <dbReference type="EMBL" id="OGC09264.1"/>
    </source>
</evidence>
<dbReference type="GO" id="GO:0003677">
    <property type="term" value="F:DNA binding"/>
    <property type="evidence" value="ECO:0007669"/>
    <property type="project" value="UniProtKB-UniRule"/>
</dbReference>
<reference evidence="3 4" key="1">
    <citation type="journal article" date="2016" name="Nat. Commun.">
        <title>Thousands of microbial genomes shed light on interconnected biogeochemical processes in an aquifer system.</title>
        <authorList>
            <person name="Anantharaman K."/>
            <person name="Brown C.T."/>
            <person name="Hug L.A."/>
            <person name="Sharon I."/>
            <person name="Castelle C.J."/>
            <person name="Probst A.J."/>
            <person name="Thomas B.C."/>
            <person name="Singh A."/>
            <person name="Wilkins M.J."/>
            <person name="Karaoz U."/>
            <person name="Brodie E.L."/>
            <person name="Williams K.H."/>
            <person name="Hubbard S.S."/>
            <person name="Banfield J.F."/>
        </authorList>
    </citation>
    <scope>NUCLEOTIDE SEQUENCE [LARGE SCALE GENOMIC DNA]</scope>
</reference>
<evidence type="ECO:0000259" key="2">
    <source>
        <dbReference type="PROSITE" id="PS51740"/>
    </source>
</evidence>
<dbReference type="InterPro" id="IPR007159">
    <property type="entry name" value="SpoVT-AbrB_dom"/>
</dbReference>
<organism evidence="3 4">
    <name type="scientific">candidate division WOR-1 bacterium RIFCSPLOWO2_12_FULL_45_9</name>
    <dbReference type="NCBI Taxonomy" id="1802568"/>
    <lineage>
        <taxon>Bacteria</taxon>
        <taxon>Bacillati</taxon>
        <taxon>Saganbacteria</taxon>
    </lineage>
</organism>
<dbReference type="Pfam" id="PF04014">
    <property type="entry name" value="MazE_antitoxin"/>
    <property type="match status" value="1"/>
</dbReference>
<gene>
    <name evidence="3" type="ORF">A3F86_02750</name>
</gene>
<dbReference type="SMART" id="SM00966">
    <property type="entry name" value="SpoVT_AbrB"/>
    <property type="match status" value="1"/>
</dbReference>
<sequence>MVDKEVKLSAKNQIVIPKEARDYVHLKAGDRLVLTISSAGHLLLWKRPKDYTSYMKGLGRQLWKNTDVASYIKKLRKDWR</sequence>
<dbReference type="SUPFAM" id="SSF89447">
    <property type="entry name" value="AbrB/MazE/MraZ-like"/>
    <property type="match status" value="1"/>
</dbReference>
<dbReference type="PROSITE" id="PS51740">
    <property type="entry name" value="SPOVT_ABRB"/>
    <property type="match status" value="1"/>
</dbReference>
<dbReference type="Gene3D" id="2.10.260.10">
    <property type="match status" value="1"/>
</dbReference>
<accession>A0A1F4RM17</accession>
<feature type="domain" description="SpoVT-AbrB" evidence="2">
    <location>
        <begin position="3"/>
        <end position="49"/>
    </location>
</feature>
<dbReference type="EMBL" id="METQ01000033">
    <property type="protein sequence ID" value="OGC09264.1"/>
    <property type="molecule type" value="Genomic_DNA"/>
</dbReference>
<dbReference type="STRING" id="1802568.A3F86_02750"/>
<dbReference type="Proteomes" id="UP000179095">
    <property type="component" value="Unassembled WGS sequence"/>
</dbReference>
<comment type="caution">
    <text evidence="3">The sequence shown here is derived from an EMBL/GenBank/DDBJ whole genome shotgun (WGS) entry which is preliminary data.</text>
</comment>
<keyword evidence="1" id="KW-0238">DNA-binding</keyword>
<dbReference type="NCBIfam" id="TIGR01439">
    <property type="entry name" value="lp_hng_hel_AbrB"/>
    <property type="match status" value="1"/>
</dbReference>
<name>A0A1F4RM17_UNCSA</name>
<protein>
    <recommendedName>
        <fullName evidence="2">SpoVT-AbrB domain-containing protein</fullName>
    </recommendedName>
</protein>
<proteinExistence type="predicted"/>
<dbReference type="InterPro" id="IPR037914">
    <property type="entry name" value="SpoVT-AbrB_sf"/>
</dbReference>
<dbReference type="AlphaFoldDB" id="A0A1F4RM17"/>
<evidence type="ECO:0000256" key="1">
    <source>
        <dbReference type="PROSITE-ProRule" id="PRU01076"/>
    </source>
</evidence>
<evidence type="ECO:0000313" key="4">
    <source>
        <dbReference type="Proteomes" id="UP000179095"/>
    </source>
</evidence>